<sequence length="81" mass="9097">MKSILFVILFKKLEDNTTSDIKSLKNHLINGLENGGYAPTPTFGVTLYSNPENKIIMKGIISNENIIKNNFNKEVSVKARK</sequence>
<accession>A0A841N6A7</accession>
<dbReference type="Proteomes" id="UP000589738">
    <property type="component" value="Unassembled WGS sequence"/>
</dbReference>
<protein>
    <submittedName>
        <fullName evidence="1">Uncharacterized protein</fullName>
    </submittedName>
</protein>
<dbReference type="AlphaFoldDB" id="A0A841N6A7"/>
<name>A0A841N6A7_9FLAO</name>
<reference evidence="1 2" key="1">
    <citation type="submission" date="2020-08" db="EMBL/GenBank/DDBJ databases">
        <title>Functional genomics of gut bacteria from endangered species of beetles.</title>
        <authorList>
            <person name="Carlos-Shanley C."/>
        </authorList>
    </citation>
    <scope>NUCLEOTIDE SEQUENCE [LARGE SCALE GENOMIC DNA]</scope>
    <source>
        <strain evidence="1 2">S00136</strain>
    </source>
</reference>
<evidence type="ECO:0000313" key="1">
    <source>
        <dbReference type="EMBL" id="MBB6372626.1"/>
    </source>
</evidence>
<proteinExistence type="predicted"/>
<organism evidence="1 2">
    <name type="scientific">Chryseobacterium shigense</name>
    <dbReference type="NCBI Taxonomy" id="297244"/>
    <lineage>
        <taxon>Bacteria</taxon>
        <taxon>Pseudomonadati</taxon>
        <taxon>Bacteroidota</taxon>
        <taxon>Flavobacteriia</taxon>
        <taxon>Flavobacteriales</taxon>
        <taxon>Weeksellaceae</taxon>
        <taxon>Chryseobacterium group</taxon>
        <taxon>Chryseobacterium</taxon>
    </lineage>
</organism>
<comment type="caution">
    <text evidence="1">The sequence shown here is derived from an EMBL/GenBank/DDBJ whole genome shotgun (WGS) entry which is preliminary data.</text>
</comment>
<dbReference type="EMBL" id="JACHLC010000007">
    <property type="protein sequence ID" value="MBB6372626.1"/>
    <property type="molecule type" value="Genomic_DNA"/>
</dbReference>
<gene>
    <name evidence="1" type="ORF">HNP36_003744</name>
</gene>
<keyword evidence="2" id="KW-1185">Reference proteome</keyword>
<evidence type="ECO:0000313" key="2">
    <source>
        <dbReference type="Proteomes" id="UP000589738"/>
    </source>
</evidence>
<dbReference type="RefSeq" id="WP_184429296.1">
    <property type="nucleotide sequence ID" value="NZ_JACHLC010000007.1"/>
</dbReference>